<gene>
    <name evidence="6" type="ORF">H8695_06545</name>
</gene>
<feature type="domain" description="Exonuclease" evidence="5">
    <location>
        <begin position="12"/>
        <end position="192"/>
    </location>
</feature>
<dbReference type="RefSeq" id="WP_249300130.1">
    <property type="nucleotide sequence ID" value="NZ_JACRSP010000002.1"/>
</dbReference>
<dbReference type="AlphaFoldDB" id="A0A926DEH0"/>
<keyword evidence="2" id="KW-0378">Hydrolase</keyword>
<evidence type="ECO:0000256" key="2">
    <source>
        <dbReference type="ARBA" id="ARBA00022801"/>
    </source>
</evidence>
<evidence type="ECO:0000256" key="1">
    <source>
        <dbReference type="ARBA" id="ARBA00022722"/>
    </source>
</evidence>
<keyword evidence="3 6" id="KW-0269">Exonuclease</keyword>
<dbReference type="GO" id="GO:0000175">
    <property type="term" value="F:3'-5'-RNA exonuclease activity"/>
    <property type="evidence" value="ECO:0007669"/>
    <property type="project" value="InterPro"/>
</dbReference>
<proteinExistence type="predicted"/>
<evidence type="ECO:0000313" key="7">
    <source>
        <dbReference type="Proteomes" id="UP000620366"/>
    </source>
</evidence>
<dbReference type="InterPro" id="IPR047201">
    <property type="entry name" value="ERI-1_3'hExo-like"/>
</dbReference>
<dbReference type="GO" id="GO:0003676">
    <property type="term" value="F:nucleic acid binding"/>
    <property type="evidence" value="ECO:0007669"/>
    <property type="project" value="InterPro"/>
</dbReference>
<evidence type="ECO:0000256" key="4">
    <source>
        <dbReference type="SAM" id="MobiDB-lite"/>
    </source>
</evidence>
<accession>A0A926DEH0</accession>
<dbReference type="Gene3D" id="3.30.420.10">
    <property type="entry name" value="Ribonuclease H-like superfamily/Ribonuclease H"/>
    <property type="match status" value="1"/>
</dbReference>
<keyword evidence="1" id="KW-0540">Nuclease</keyword>
<dbReference type="CDD" id="cd06133">
    <property type="entry name" value="ERI-1_3'hExo_like"/>
    <property type="match status" value="1"/>
</dbReference>
<dbReference type="InterPro" id="IPR036397">
    <property type="entry name" value="RNaseH_sf"/>
</dbReference>
<dbReference type="EMBL" id="JACRSP010000002">
    <property type="protein sequence ID" value="MBC8536352.1"/>
    <property type="molecule type" value="Genomic_DNA"/>
</dbReference>
<name>A0A926DEH0_9FIRM</name>
<protein>
    <submittedName>
        <fullName evidence="6">Exonuclease domain-containing protein</fullName>
    </submittedName>
</protein>
<dbReference type="PANTHER" id="PTHR23044:SF61">
    <property type="entry name" value="3'-5' EXORIBONUCLEASE 1-RELATED"/>
    <property type="match status" value="1"/>
</dbReference>
<comment type="caution">
    <text evidence="6">The sequence shown here is derived from an EMBL/GenBank/DDBJ whole genome shotgun (WGS) entry which is preliminary data.</text>
</comment>
<dbReference type="InterPro" id="IPR051274">
    <property type="entry name" value="3-5_Exoribonuclease"/>
</dbReference>
<feature type="compositionally biased region" description="Basic and acidic residues" evidence="4">
    <location>
        <begin position="296"/>
        <end position="306"/>
    </location>
</feature>
<dbReference type="SUPFAM" id="SSF53098">
    <property type="entry name" value="Ribonuclease H-like"/>
    <property type="match status" value="1"/>
</dbReference>
<dbReference type="InterPro" id="IPR013520">
    <property type="entry name" value="Ribonucl_H"/>
</dbReference>
<reference evidence="6" key="1">
    <citation type="submission" date="2020-08" db="EMBL/GenBank/DDBJ databases">
        <title>Genome public.</title>
        <authorList>
            <person name="Liu C."/>
            <person name="Sun Q."/>
        </authorList>
    </citation>
    <scope>NUCLEOTIDE SEQUENCE</scope>
    <source>
        <strain evidence="6">BX7</strain>
    </source>
</reference>
<keyword evidence="7" id="KW-1185">Reference proteome</keyword>
<dbReference type="SMART" id="SM00479">
    <property type="entry name" value="EXOIII"/>
    <property type="match status" value="1"/>
</dbReference>
<dbReference type="Proteomes" id="UP000620366">
    <property type="component" value="Unassembled WGS sequence"/>
</dbReference>
<evidence type="ECO:0000259" key="5">
    <source>
        <dbReference type="SMART" id="SM00479"/>
    </source>
</evidence>
<dbReference type="PANTHER" id="PTHR23044">
    <property type="entry name" value="3'-5' EXONUCLEASE ERI1-RELATED"/>
    <property type="match status" value="1"/>
</dbReference>
<evidence type="ECO:0000256" key="3">
    <source>
        <dbReference type="ARBA" id="ARBA00022839"/>
    </source>
</evidence>
<evidence type="ECO:0000313" key="6">
    <source>
        <dbReference type="EMBL" id="MBC8536352.1"/>
    </source>
</evidence>
<dbReference type="Pfam" id="PF00929">
    <property type="entry name" value="RNase_T"/>
    <property type="match status" value="1"/>
</dbReference>
<feature type="region of interest" description="Disordered" evidence="4">
    <location>
        <begin position="296"/>
        <end position="321"/>
    </location>
</feature>
<sequence>MLLGNEMEIEMNYIVFDLEWNQPWNKPAPGTLGNEVIQIGAVKVDESAKPVAEFDRMIRPVHHKKLHPYVKKLTGLRSADVARGGSFHEAVSDFRAWCGEEACFVTWGGEDVPVLKNHLSFCGLADDWLDPWIDLQRIFASQAGLGRQQKSLQFALEYFGMEQEKTFHDACNDARYTAQIMARLDMARGLAEYESLIAPEPKPGLRVMKTLTGLATRRDALRHEEVSQMLCPDCGALLDESRPWLSQPGRRYMRVVRCGEHGEFLERLKMTKTADGCLDATAMLFDAQEESLALYDRRAASRDEKRRARRANRPKPEQPRQ</sequence>
<organism evidence="6 7">
    <name type="scientific">Feifania hominis</name>
    <dbReference type="NCBI Taxonomy" id="2763660"/>
    <lineage>
        <taxon>Bacteria</taxon>
        <taxon>Bacillati</taxon>
        <taxon>Bacillota</taxon>
        <taxon>Clostridia</taxon>
        <taxon>Eubacteriales</taxon>
        <taxon>Feifaniaceae</taxon>
        <taxon>Feifania</taxon>
    </lineage>
</organism>
<dbReference type="InterPro" id="IPR012337">
    <property type="entry name" value="RNaseH-like_sf"/>
</dbReference>